<dbReference type="Gene3D" id="3.55.50.10">
    <property type="entry name" value="Baseplate protein-like domains"/>
    <property type="match status" value="1"/>
</dbReference>
<dbReference type="Gene3D" id="4.10.220.110">
    <property type="match status" value="1"/>
</dbReference>
<name>A0A3B7LTY6_9GAMM</name>
<dbReference type="AlphaFoldDB" id="A0A3B7LTY6"/>
<feature type="domain" description="DUF2345" evidence="3">
    <location>
        <begin position="851"/>
        <end position="993"/>
    </location>
</feature>
<dbReference type="Gene3D" id="2.30.110.50">
    <property type="match status" value="1"/>
</dbReference>
<dbReference type="NCBIfam" id="TIGR03361">
    <property type="entry name" value="VI_Rhs_Vgr"/>
    <property type="match status" value="1"/>
</dbReference>
<dbReference type="KEGG" id="achi:CDG60_01485"/>
<dbReference type="SUPFAM" id="SSF69279">
    <property type="entry name" value="Phage tail proteins"/>
    <property type="match status" value="1"/>
</dbReference>
<evidence type="ECO:0000259" key="4">
    <source>
        <dbReference type="Pfam" id="PF13296"/>
    </source>
</evidence>
<feature type="domain" description="Putative type VI secretion system Rhs element associated Vgr" evidence="4">
    <location>
        <begin position="558"/>
        <end position="664"/>
    </location>
</feature>
<dbReference type="Pfam" id="PF10106">
    <property type="entry name" value="DUF2345"/>
    <property type="match status" value="1"/>
</dbReference>
<reference evidence="6" key="1">
    <citation type="submission" date="2018-09" db="EMBL/GenBank/DDBJ databases">
        <title>The complete genome of Acinetobacter sp. strain WCHAc010005.</title>
        <authorList>
            <person name="Hu Y."/>
            <person name="Long H."/>
            <person name="Feng Y."/>
            <person name="Zong Z."/>
        </authorList>
    </citation>
    <scope>NUCLEOTIDE SEQUENCE [LARGE SCALE GENOMIC DNA]</scope>
    <source>
        <strain evidence="6">WCHAc010005</strain>
    </source>
</reference>
<dbReference type="Pfam" id="PF04717">
    <property type="entry name" value="Phage_base_V"/>
    <property type="match status" value="1"/>
</dbReference>
<dbReference type="Pfam" id="PF13296">
    <property type="entry name" value="T6SS_Vgr"/>
    <property type="match status" value="1"/>
</dbReference>
<accession>A0A3B7LTY6</accession>
<dbReference type="InterPro" id="IPR037026">
    <property type="entry name" value="Vgr_OB-fold_dom_sf"/>
</dbReference>
<evidence type="ECO:0000313" key="6">
    <source>
        <dbReference type="Proteomes" id="UP000263753"/>
    </source>
</evidence>
<comment type="similarity">
    <text evidence="1">Belongs to the VgrG protein family.</text>
</comment>
<dbReference type="NCBIfam" id="TIGR01646">
    <property type="entry name" value="vgr_GE"/>
    <property type="match status" value="1"/>
</dbReference>
<dbReference type="InterPro" id="IPR006533">
    <property type="entry name" value="T6SS_Vgr_RhsGE"/>
</dbReference>
<feature type="domain" description="Gp5/Type VI secretion system Vgr protein OB-fold" evidence="2">
    <location>
        <begin position="481"/>
        <end position="529"/>
    </location>
</feature>
<evidence type="ECO:0000256" key="1">
    <source>
        <dbReference type="ARBA" id="ARBA00005558"/>
    </source>
</evidence>
<dbReference type="InterPro" id="IPR018769">
    <property type="entry name" value="VgrG2_DUF2345"/>
</dbReference>
<dbReference type="RefSeq" id="WP_087513005.1">
    <property type="nucleotide sequence ID" value="NZ_CP032134.1"/>
</dbReference>
<sequence>MINTIHNMLESMGLGAQRRALHLTFSSDTLNAQVFIQRIEGQHFINQGLKAEIICLSTHAHIPLKSFIAVQAAVDQVTDSGELFRTTGIITAVSQGQSDGALTLYKLTLEDATSLWHKRRNSRVFMNKSIREISETLFSEWQSKSPLFAAALSLDTEGLENTDEIRPFVMQSNETDYEFLTRLWRSEGISWLVDEAQHKVVRSAVPIQPQKLRLLNHNNAYSALERGHIRFHRSHAAENSDTVSSFTGHRSLQSSSVQAQRWQSEQLTRDQSDGLLSHHLHSDSQANESLNLEQAWTLSPAWTADLKGDDQASQSGRQQLDKLNRQWSDYYDLQSRYFTAVSSVRDAQPGYWFELTGHSEIDQHESVDREFLILGKQFFNQNNLPKDLTAQLSALLEVSHWNIKAEQRQACELKLIRRSISVVPEYNPLIHRPSAHPQRARVVGPEGESIYVDAWGRIKVRFMFTRADDHQHDGGAGTNDNDTDSAWVDVLTPWAGDGYGARFHPRIGELVVIDFFDGNVDRPFVVGRIHEAERHHTMFDLKGQLPDSKKLSGIRSSEVGGSGFNQLRFDDTAGQISAQLQSSHAATQLNLGNLSHPKDKEISNGRGEGFELRTDAFGAMRAGKGMLISTYAQDQAVADHLEAAQAQSLLNQGTEQMKMLSSLAVQQQTDALSVINRLPKLIQSLEMKSTDHALQMTVELFKNAVSSDPLSALKNSGSFIEDIQKFGKDSKDIAQDVLDCFSNAQGAVENLKSFIENIEDHGADIIQGKLSSLKDQLDSDPLNALKNIGKALANIEMKDFDLQSTCGTFSKGSQLNVNPAQALGTLQGFMEGYTQGLENSNDDKKIEQGKIFRQALMLLASPAGIALTTPEDIVLQASQDIAESAQGSVNISAQKNIVHHAQDRISLFAAQKGFSAFAAKGKVELQAQDDAIEMIARKVIKLISTEDKIEIISPKEIVLTAGGSQLKINKEGVFVTTGGKFEAKAGQHSFVGGETVNAQLPKMPESGIFSRRFDFKDLISTELLKDGFKYKVINHSKKTEYIGFLDENARTERVFSDTPDNVEILLLGKSDDSVDKLLLIEEKIMESHSSDENCCGADEYDDLLSNEELFENENLDEDYKSFGN</sequence>
<evidence type="ECO:0000259" key="3">
    <source>
        <dbReference type="Pfam" id="PF10106"/>
    </source>
</evidence>
<dbReference type="InterPro" id="IPR006531">
    <property type="entry name" value="Gp5/Vgr_OB"/>
</dbReference>
<organism evidence="5 6">
    <name type="scientific">Acinetobacter chinensis</name>
    <dbReference type="NCBI Taxonomy" id="2004650"/>
    <lineage>
        <taxon>Bacteria</taxon>
        <taxon>Pseudomonadati</taxon>
        <taxon>Pseudomonadota</taxon>
        <taxon>Gammaproteobacteria</taxon>
        <taxon>Moraxellales</taxon>
        <taxon>Moraxellaceae</taxon>
        <taxon>Acinetobacter</taxon>
    </lineage>
</organism>
<proteinExistence type="inferred from homology"/>
<dbReference type="Proteomes" id="UP000263753">
    <property type="component" value="Chromosome"/>
</dbReference>
<dbReference type="Gene3D" id="2.40.50.230">
    <property type="entry name" value="Gp5 N-terminal domain"/>
    <property type="match status" value="1"/>
</dbReference>
<evidence type="ECO:0000259" key="2">
    <source>
        <dbReference type="Pfam" id="PF04717"/>
    </source>
</evidence>
<dbReference type="EMBL" id="CP032134">
    <property type="protein sequence ID" value="AXY55395.1"/>
    <property type="molecule type" value="Genomic_DNA"/>
</dbReference>
<dbReference type="Pfam" id="PF05954">
    <property type="entry name" value="Phage_GPD"/>
    <property type="match status" value="1"/>
</dbReference>
<evidence type="ECO:0000313" key="5">
    <source>
        <dbReference type="EMBL" id="AXY55395.1"/>
    </source>
</evidence>
<protein>
    <submittedName>
        <fullName evidence="5">Type VI secretion system tip protein VgrG</fullName>
    </submittedName>
</protein>
<dbReference type="InterPro" id="IPR017847">
    <property type="entry name" value="T6SS_RhsGE_Vgr_subset"/>
</dbReference>
<gene>
    <name evidence="5" type="primary">tssI</name>
    <name evidence="5" type="ORF">CDG60_01485</name>
</gene>
<dbReference type="InterPro" id="IPR028244">
    <property type="entry name" value="T6SS_Rhs_Vgr_dom"/>
</dbReference>
<dbReference type="SUPFAM" id="SSF69255">
    <property type="entry name" value="gp5 N-terminal domain-like"/>
    <property type="match status" value="1"/>
</dbReference>